<evidence type="ECO:0000256" key="1">
    <source>
        <dbReference type="ARBA" id="ARBA00002777"/>
    </source>
</evidence>
<evidence type="ECO:0000256" key="2">
    <source>
        <dbReference type="ARBA" id="ARBA00004681"/>
    </source>
</evidence>
<gene>
    <name evidence="11" type="primary">metE</name>
    <name evidence="17" type="ordered locus">Snas_5060</name>
</gene>
<dbReference type="Gene3D" id="3.20.20.210">
    <property type="match status" value="2"/>
</dbReference>
<accession>D3QAQ0</accession>
<feature type="binding site" evidence="11 12">
    <location>
        <begin position="426"/>
        <end position="428"/>
    </location>
    <ligand>
        <name>L-methionine</name>
        <dbReference type="ChEBI" id="CHEBI:57844"/>
    </ligand>
</feature>
<feature type="binding site" evidence="11 12">
    <location>
        <position position="479"/>
    </location>
    <ligand>
        <name>L-methionine</name>
        <dbReference type="ChEBI" id="CHEBI:57844"/>
    </ligand>
</feature>
<dbReference type="InterPro" id="IPR038071">
    <property type="entry name" value="UROD/MetE-like_sf"/>
</dbReference>
<keyword evidence="6 11" id="KW-0808">Transferase</keyword>
<feature type="binding site" evidence="13">
    <location>
        <position position="636"/>
    </location>
    <ligand>
        <name>Zn(2+)</name>
        <dbReference type="ChEBI" id="CHEBI:29105"/>
        <label>1</label>
        <note>catalytic</note>
    </ligand>
</feature>
<evidence type="ECO:0000256" key="12">
    <source>
        <dbReference type="PIRSR" id="PIRSR000382-1"/>
    </source>
</evidence>
<feature type="binding site" evidence="11">
    <location>
        <begin position="19"/>
        <end position="22"/>
    </location>
    <ligand>
        <name>5-methyltetrahydropteroyltri-L-glutamate</name>
        <dbReference type="ChEBI" id="CHEBI:58207"/>
    </ligand>
</feature>
<evidence type="ECO:0000256" key="6">
    <source>
        <dbReference type="ARBA" id="ARBA00022679"/>
    </source>
</evidence>
<feature type="binding site" evidence="11">
    <location>
        <position position="479"/>
    </location>
    <ligand>
        <name>L-homocysteine</name>
        <dbReference type="ChEBI" id="CHEBI:58199"/>
    </ligand>
</feature>
<dbReference type="Pfam" id="PF01717">
    <property type="entry name" value="Meth_synt_2"/>
    <property type="match status" value="1"/>
</dbReference>
<dbReference type="GO" id="GO:0009086">
    <property type="term" value="P:methionine biosynthetic process"/>
    <property type="evidence" value="ECO:0007669"/>
    <property type="project" value="UniProtKB-UniRule"/>
</dbReference>
<feature type="binding site" evidence="11">
    <location>
        <position position="638"/>
    </location>
    <ligand>
        <name>Zn(2+)</name>
        <dbReference type="ChEBI" id="CHEBI:29105"/>
        <note>catalytic</note>
    </ligand>
</feature>
<dbReference type="SUPFAM" id="SSF51726">
    <property type="entry name" value="UROD/MetE-like"/>
    <property type="match status" value="2"/>
</dbReference>
<evidence type="ECO:0000256" key="11">
    <source>
        <dbReference type="HAMAP-Rule" id="MF_00172"/>
    </source>
</evidence>
<feature type="binding site" evidence="11">
    <location>
        <position position="721"/>
    </location>
    <ligand>
        <name>Zn(2+)</name>
        <dbReference type="ChEBI" id="CHEBI:29105"/>
        <note>catalytic</note>
    </ligand>
</feature>
<dbReference type="CDD" id="cd03312">
    <property type="entry name" value="CIMS_N_terminal_like"/>
    <property type="match status" value="1"/>
</dbReference>
<evidence type="ECO:0000256" key="14">
    <source>
        <dbReference type="PIRSR" id="PIRSR000382-3"/>
    </source>
</evidence>
<dbReference type="PANTHER" id="PTHR30519">
    <property type="entry name" value="5-METHYLTETRAHYDROPTEROYLTRIGLUTAMATE--HOMOCYSTEINE METHYLTRANSFERASE"/>
    <property type="match status" value="1"/>
</dbReference>
<feature type="binding site" evidence="11">
    <location>
        <position position="660"/>
    </location>
    <ligand>
        <name>Zn(2+)</name>
        <dbReference type="ChEBI" id="CHEBI:29105"/>
        <note>catalytic</note>
    </ligand>
</feature>
<dbReference type="HOGENOM" id="CLU_013175_0_0_11"/>
<dbReference type="CDD" id="cd03311">
    <property type="entry name" value="CIMS_C_terminal_like"/>
    <property type="match status" value="1"/>
</dbReference>
<dbReference type="AlphaFoldDB" id="D3QAQ0"/>
<evidence type="ECO:0000259" key="16">
    <source>
        <dbReference type="Pfam" id="PF08267"/>
    </source>
</evidence>
<dbReference type="EMBL" id="CP001778">
    <property type="protein sequence ID" value="ADD44696.1"/>
    <property type="molecule type" value="Genomic_DNA"/>
</dbReference>
<comment type="cofactor">
    <cofactor evidence="11">
        <name>Zn(2+)</name>
        <dbReference type="ChEBI" id="CHEBI:29105"/>
    </cofactor>
    <text evidence="11">Binds 1 zinc ion per subunit.</text>
</comment>
<feature type="binding site" evidence="12">
    <location>
        <position position="119"/>
    </location>
    <ligand>
        <name>5-methyltetrahydropteroyltri-L-glutamate</name>
        <dbReference type="ChEBI" id="CHEBI:58207"/>
    </ligand>
</feature>
<evidence type="ECO:0000313" key="17">
    <source>
        <dbReference type="EMBL" id="ADD44696.1"/>
    </source>
</evidence>
<dbReference type="InterPro" id="IPR002629">
    <property type="entry name" value="Met_Synth_C/arc"/>
</dbReference>
<feature type="domain" description="Cobalamin-independent methionine synthase MetE C-terminal/archaeal" evidence="15">
    <location>
        <begin position="421"/>
        <end position="743"/>
    </location>
</feature>
<keyword evidence="10 11" id="KW-0486">Methionine biosynthesis</keyword>
<evidence type="ECO:0000256" key="8">
    <source>
        <dbReference type="ARBA" id="ARBA00022737"/>
    </source>
</evidence>
<evidence type="ECO:0000256" key="4">
    <source>
        <dbReference type="ARBA" id="ARBA00022603"/>
    </source>
</evidence>
<feature type="binding site" evidence="13">
    <location>
        <position position="660"/>
    </location>
    <ligand>
        <name>Zn(2+)</name>
        <dbReference type="ChEBI" id="CHEBI:29105"/>
        <label>1</label>
        <note>catalytic</note>
    </ligand>
</feature>
<feature type="binding site" evidence="13">
    <location>
        <position position="638"/>
    </location>
    <ligand>
        <name>Zn(2+)</name>
        <dbReference type="ChEBI" id="CHEBI:29105"/>
        <label>1</label>
        <note>catalytic</note>
    </ligand>
</feature>
<dbReference type="NCBIfam" id="TIGR01371">
    <property type="entry name" value="met_syn_B12ind"/>
    <property type="match status" value="1"/>
</dbReference>
<dbReference type="GO" id="GO:0008270">
    <property type="term" value="F:zinc ion binding"/>
    <property type="evidence" value="ECO:0007669"/>
    <property type="project" value="InterPro"/>
</dbReference>
<protein>
    <recommendedName>
        <fullName evidence="11">5-methyltetrahydropteroyltriglutamate--homocysteine methyltransferase</fullName>
        <ecNumber evidence="11">2.1.1.14</ecNumber>
    </recommendedName>
    <alternativeName>
        <fullName evidence="11">Cobalamin-independent methionine synthase</fullName>
    </alternativeName>
    <alternativeName>
        <fullName evidence="11">Methionine synthase, vitamin-B12 independent isozyme</fullName>
    </alternativeName>
</protein>
<dbReference type="OrthoDB" id="244285at2"/>
<evidence type="ECO:0000313" key="18">
    <source>
        <dbReference type="Proteomes" id="UP000000844"/>
    </source>
</evidence>
<comment type="pathway">
    <text evidence="2 11">Amino-acid biosynthesis; L-methionine biosynthesis via de novo pathway; L-methionine from L-homocysteine (MetE route): step 1/1.</text>
</comment>
<keyword evidence="4 11" id="KW-0489">Methyltransferase</keyword>
<feature type="active site" description="Proton donor" evidence="11 14">
    <location>
        <position position="689"/>
    </location>
</feature>
<evidence type="ECO:0000259" key="15">
    <source>
        <dbReference type="Pfam" id="PF01717"/>
    </source>
</evidence>
<feature type="binding site" evidence="11 12">
    <location>
        <position position="594"/>
    </location>
    <ligand>
        <name>L-methionine</name>
        <dbReference type="ChEBI" id="CHEBI:57844"/>
    </ligand>
</feature>
<dbReference type="NCBIfam" id="NF003556">
    <property type="entry name" value="PRK05222.1"/>
    <property type="match status" value="1"/>
</dbReference>
<feature type="binding site" evidence="11">
    <location>
        <position position="600"/>
    </location>
    <ligand>
        <name>5-methyltetrahydropteroyltri-L-glutamate</name>
        <dbReference type="ChEBI" id="CHEBI:58207"/>
    </ligand>
</feature>
<comment type="function">
    <text evidence="1 11">Catalyzes the transfer of a methyl group from 5-methyltetrahydrofolate to homocysteine resulting in methionine formation.</text>
</comment>
<dbReference type="InterPro" id="IPR006276">
    <property type="entry name" value="Cobalamin-indep_Met_synthase"/>
</dbReference>
<comment type="catalytic activity">
    <reaction evidence="11">
        <text>5-methyltetrahydropteroyltri-L-glutamate + L-homocysteine = tetrahydropteroyltri-L-glutamate + L-methionine</text>
        <dbReference type="Rhea" id="RHEA:21196"/>
        <dbReference type="ChEBI" id="CHEBI:57844"/>
        <dbReference type="ChEBI" id="CHEBI:58140"/>
        <dbReference type="ChEBI" id="CHEBI:58199"/>
        <dbReference type="ChEBI" id="CHEBI:58207"/>
        <dbReference type="EC" id="2.1.1.14"/>
    </reaction>
</comment>
<reference evidence="17 18" key="1">
    <citation type="journal article" date="2009" name="Stand. Genomic Sci.">
        <title>Complete genome sequence of Stackebrandtia nassauensis type strain (LLR-40K-21).</title>
        <authorList>
            <person name="Munk C."/>
            <person name="Lapidus A."/>
            <person name="Copeland A."/>
            <person name="Jando M."/>
            <person name="Mayilraj S."/>
            <person name="Glavina Del Rio T."/>
            <person name="Nolan M."/>
            <person name="Chen F."/>
            <person name="Lucas S."/>
            <person name="Tice H."/>
            <person name="Cheng J.F."/>
            <person name="Han C."/>
            <person name="Detter J.C."/>
            <person name="Bruce D."/>
            <person name="Goodwin L."/>
            <person name="Chain P."/>
            <person name="Pitluck S."/>
            <person name="Goker M."/>
            <person name="Ovchinikova G."/>
            <person name="Pati A."/>
            <person name="Ivanova N."/>
            <person name="Mavromatis K."/>
            <person name="Chen A."/>
            <person name="Palaniappan K."/>
            <person name="Land M."/>
            <person name="Hauser L."/>
            <person name="Chang Y.J."/>
            <person name="Jeffries C.D."/>
            <person name="Bristow J."/>
            <person name="Eisen J.A."/>
            <person name="Markowitz V."/>
            <person name="Hugenholtz P."/>
            <person name="Kyrpides N.C."/>
            <person name="Klenk H.P."/>
        </authorList>
    </citation>
    <scope>NUCLEOTIDE SEQUENCE [LARGE SCALE GENOMIC DNA]</scope>
    <source>
        <strain evidence="18">DSM 44728 / CIP 108903 / NRRL B-16338 / NBRC 102104 / LLR-40K-21</strain>
    </source>
</reference>
<feature type="binding site" evidence="11 12">
    <location>
        <position position="556"/>
    </location>
    <ligand>
        <name>5-methyltetrahydropteroyltri-L-glutamate</name>
        <dbReference type="ChEBI" id="CHEBI:58207"/>
    </ligand>
</feature>
<feature type="binding site" evidence="11 12">
    <location>
        <begin position="510"/>
        <end position="511"/>
    </location>
    <ligand>
        <name>5-methyltetrahydropteroyltri-L-glutamate</name>
        <dbReference type="ChEBI" id="CHEBI:58207"/>
    </ligand>
</feature>
<dbReference type="STRING" id="446470.Snas_5060"/>
<dbReference type="KEGG" id="sna:Snas_5060"/>
<dbReference type="PIRSF" id="PIRSF000382">
    <property type="entry name" value="MeTrfase_B12_ind"/>
    <property type="match status" value="1"/>
</dbReference>
<dbReference type="EC" id="2.1.1.14" evidence="11"/>
<feature type="binding site" evidence="11">
    <location>
        <position position="636"/>
    </location>
    <ligand>
        <name>Zn(2+)</name>
        <dbReference type="ChEBI" id="CHEBI:29105"/>
        <note>catalytic</note>
    </ligand>
</feature>
<name>D3QAQ0_STANL</name>
<dbReference type="InterPro" id="IPR013215">
    <property type="entry name" value="Cbl-indep_Met_Synth_N"/>
</dbReference>
<evidence type="ECO:0000256" key="5">
    <source>
        <dbReference type="ARBA" id="ARBA00022605"/>
    </source>
</evidence>
<keyword evidence="8 11" id="KW-0677">Repeat</keyword>
<feature type="binding site" evidence="11">
    <location>
        <position position="114"/>
    </location>
    <ligand>
        <name>5-methyltetrahydropteroyltri-L-glutamate</name>
        <dbReference type="ChEBI" id="CHEBI:58207"/>
    </ligand>
</feature>
<comment type="cofactor">
    <cofactor evidence="13">
        <name>Zn(2+)</name>
        <dbReference type="ChEBI" id="CHEBI:29105"/>
    </cofactor>
    <text evidence="13">Binds 2 Zn(2+) ions per subunit.</text>
</comment>
<keyword evidence="7 11" id="KW-0479">Metal-binding</keyword>
<sequence>MNHPLSTTVLGYPRIGPNRELKRAVESYWAGNSSAEELSAAAADIRSGMLRDLTGAGLESVPSNVFSLYDHVLDAAVAVDAIPGRYRDLGLSELDTYFAMARGNADIAPLELTKWFDTNYHYLVPEIGPETRFRAVADKPLAEFREAKQQGVHTRPVLLGPVTLLLLSKSPGGGAPLDRLTDLVEVYAELLSQLASAGADWVQLDEPAFALDRDSAELSALRDAYRQLGAVPGRPKLLVTGGYGDFGDALPILLDSPVEAVALDLVSGERDLNRLAAHGGSNGTMILGGLVDGRNIWRTDLRTASATLGTLLGLADTVGVSTSSSLLHVPVDLTAETTMDPALKDRLAFAKQKLAEVTRLGRCLSHGETIGEAEALPPVADAWRDGTVRARLSALRPDSGTRTPYRQRAAAQAERLELPPLPTTTIGSFPQTTDVRATRAEYRTGKIDRAAYVSRMRAEIASVVRAQERLGLDVLVHGEPERNDMVQYFAESLRGFAATAAGWVQSYGSRCVRPPILYGDVSRPDPITVEWSTYAQSLTGKPVKGMLTGPVTILAWSFVRTDQPLADTARQVALALRDEVRDLETAGIRVIQVDEPALRELLPPRRGDHASYLEWAVSAFRLATGGVADSTQVHTHLCYSEFGEVIDAIAALDADVTSIEASRSKMEVLDDLREAGYERGVGPGVYDIHSPRVPGTDEIADSLRAALRALPAERLWVNPDCGLKTRGYPEVEASLTAMVEAARQVRGEL</sequence>
<keyword evidence="18" id="KW-1185">Reference proteome</keyword>
<evidence type="ECO:0000256" key="10">
    <source>
        <dbReference type="ARBA" id="ARBA00023167"/>
    </source>
</evidence>
<dbReference type="GO" id="GO:0032259">
    <property type="term" value="P:methylation"/>
    <property type="evidence" value="ECO:0007669"/>
    <property type="project" value="UniProtKB-KW"/>
</dbReference>
<evidence type="ECO:0000256" key="9">
    <source>
        <dbReference type="ARBA" id="ARBA00022833"/>
    </source>
</evidence>
<evidence type="ECO:0000256" key="7">
    <source>
        <dbReference type="ARBA" id="ARBA00022723"/>
    </source>
</evidence>
<keyword evidence="5 11" id="KW-0028">Amino-acid biosynthesis</keyword>
<feature type="binding site" evidence="12">
    <location>
        <position position="22"/>
    </location>
    <ligand>
        <name>5-methyltetrahydropteroyltri-L-glutamate</name>
        <dbReference type="ChEBI" id="CHEBI:58207"/>
    </ligand>
</feature>
<feature type="binding site" evidence="11 12">
    <location>
        <begin position="426"/>
        <end position="428"/>
    </location>
    <ligand>
        <name>L-homocysteine</name>
        <dbReference type="ChEBI" id="CHEBI:58199"/>
    </ligand>
</feature>
<proteinExistence type="inferred from homology"/>
<dbReference type="Pfam" id="PF08267">
    <property type="entry name" value="Meth_synt_1"/>
    <property type="match status" value="1"/>
</dbReference>
<comment type="similarity">
    <text evidence="3 11">Belongs to the vitamin-B12 independent methionine synthase family.</text>
</comment>
<feature type="binding site" evidence="11 12">
    <location>
        <position position="594"/>
    </location>
    <ligand>
        <name>L-homocysteine</name>
        <dbReference type="ChEBI" id="CHEBI:58199"/>
    </ligand>
</feature>
<organism evidence="17 18">
    <name type="scientific">Stackebrandtia nassauensis (strain DSM 44728 / CIP 108903 / NRRL B-16338 / NBRC 102104 / LLR-40K-21)</name>
    <dbReference type="NCBI Taxonomy" id="446470"/>
    <lineage>
        <taxon>Bacteria</taxon>
        <taxon>Bacillati</taxon>
        <taxon>Actinomycetota</taxon>
        <taxon>Actinomycetes</taxon>
        <taxon>Glycomycetales</taxon>
        <taxon>Glycomycetaceae</taxon>
        <taxon>Stackebrandtia</taxon>
    </lineage>
</organism>
<evidence type="ECO:0000256" key="13">
    <source>
        <dbReference type="PIRSR" id="PIRSR000382-2"/>
    </source>
</evidence>
<dbReference type="Proteomes" id="UP000000844">
    <property type="component" value="Chromosome"/>
</dbReference>
<dbReference type="HAMAP" id="MF_00172">
    <property type="entry name" value="Meth_synth"/>
    <property type="match status" value="1"/>
</dbReference>
<evidence type="ECO:0000256" key="3">
    <source>
        <dbReference type="ARBA" id="ARBA00009553"/>
    </source>
</evidence>
<feature type="domain" description="Cobalamin-independent methionine synthase MetE N-terminal" evidence="16">
    <location>
        <begin position="7"/>
        <end position="311"/>
    </location>
</feature>
<feature type="binding site" evidence="13">
    <location>
        <position position="721"/>
    </location>
    <ligand>
        <name>Zn(2+)</name>
        <dbReference type="ChEBI" id="CHEBI:29105"/>
        <label>1</label>
        <note>catalytic</note>
    </ligand>
</feature>
<dbReference type="GO" id="GO:0003871">
    <property type="term" value="F:5-methyltetrahydropteroyltriglutamate-homocysteine S-methyltransferase activity"/>
    <property type="evidence" value="ECO:0007669"/>
    <property type="project" value="UniProtKB-UniRule"/>
</dbReference>
<dbReference type="UniPathway" id="UPA00051">
    <property type="reaction ID" value="UER00082"/>
</dbReference>
<dbReference type="eggNOG" id="COG0620">
    <property type="taxonomic scope" value="Bacteria"/>
</dbReference>
<keyword evidence="9 11" id="KW-0862">Zinc</keyword>
<dbReference type="RefSeq" id="WP_013020267.1">
    <property type="nucleotide sequence ID" value="NC_013947.1"/>
</dbReference>